<dbReference type="Pfam" id="PF13561">
    <property type="entry name" value="adh_short_C2"/>
    <property type="match status" value="1"/>
</dbReference>
<keyword evidence="2" id="KW-0560">Oxidoreductase</keyword>
<keyword evidence="5" id="KW-1185">Reference proteome</keyword>
<dbReference type="AlphaFoldDB" id="A0A6N7QVF2"/>
<sequence length="249" mass="25931">MPNAALTAVITGAAGEIGIAIAERLANAGYRLVLSDLDLSRLDTLAADLPAHSVLATQRHDVASMADAEALAKTCATLRTGTLRTGIDCVVCSAGLYEDLAIEEVGPEEWRRSMAVNLDGTFYTVQALRPYLSEGSAVVNIASVAGHRGSVSHTPYAAAKGGVLTLTRSLAQELAPKTRVNAVSPGLIDTRMIQALDADKRNAMVAAMPLQRLGTAAEVADVVVFLASPAAGYITGETIHVNGGHYLHS</sequence>
<dbReference type="PROSITE" id="PS00061">
    <property type="entry name" value="ADH_SHORT"/>
    <property type="match status" value="1"/>
</dbReference>
<gene>
    <name evidence="4" type="ORF">GH984_06220</name>
</gene>
<evidence type="ECO:0000313" key="5">
    <source>
        <dbReference type="Proteomes" id="UP000433788"/>
    </source>
</evidence>
<dbReference type="InterPro" id="IPR020904">
    <property type="entry name" value="Sc_DH/Rdtase_CS"/>
</dbReference>
<dbReference type="Gene3D" id="3.40.50.720">
    <property type="entry name" value="NAD(P)-binding Rossmann-like Domain"/>
    <property type="match status" value="1"/>
</dbReference>
<dbReference type="PRINTS" id="PR00081">
    <property type="entry name" value="GDHRDH"/>
</dbReference>
<dbReference type="PRINTS" id="PR00080">
    <property type="entry name" value="SDRFAMILY"/>
</dbReference>
<name>A0A6N7QVF2_9GAMM</name>
<dbReference type="Proteomes" id="UP000433788">
    <property type="component" value="Unassembled WGS sequence"/>
</dbReference>
<dbReference type="EMBL" id="WJPP01000003">
    <property type="protein sequence ID" value="MRH78297.1"/>
    <property type="molecule type" value="Genomic_DNA"/>
</dbReference>
<dbReference type="GO" id="GO:0016616">
    <property type="term" value="F:oxidoreductase activity, acting on the CH-OH group of donors, NAD or NADP as acceptor"/>
    <property type="evidence" value="ECO:0007669"/>
    <property type="project" value="TreeGrafter"/>
</dbReference>
<dbReference type="FunFam" id="3.40.50.720:FF:000084">
    <property type="entry name" value="Short-chain dehydrogenase reductase"/>
    <property type="match status" value="1"/>
</dbReference>
<dbReference type="InterPro" id="IPR057326">
    <property type="entry name" value="KR_dom"/>
</dbReference>
<evidence type="ECO:0000259" key="3">
    <source>
        <dbReference type="SMART" id="SM00822"/>
    </source>
</evidence>
<dbReference type="InterPro" id="IPR002347">
    <property type="entry name" value="SDR_fam"/>
</dbReference>
<dbReference type="SMART" id="SM00822">
    <property type="entry name" value="PKS_KR"/>
    <property type="match status" value="1"/>
</dbReference>
<evidence type="ECO:0000313" key="4">
    <source>
        <dbReference type="EMBL" id="MRH78297.1"/>
    </source>
</evidence>
<comment type="similarity">
    <text evidence="1">Belongs to the short-chain dehydrogenases/reductases (SDR) family.</text>
</comment>
<dbReference type="PANTHER" id="PTHR42760">
    <property type="entry name" value="SHORT-CHAIN DEHYDROGENASES/REDUCTASES FAMILY MEMBER"/>
    <property type="match status" value="1"/>
</dbReference>
<reference evidence="4 5" key="1">
    <citation type="submission" date="2019-11" db="EMBL/GenBank/DDBJ databases">
        <authorList>
            <person name="Zhang X.Y."/>
        </authorList>
    </citation>
    <scope>NUCLEOTIDE SEQUENCE [LARGE SCALE GENOMIC DNA]</scope>
    <source>
        <strain evidence="4 5">C176</strain>
    </source>
</reference>
<comment type="caution">
    <text evidence="4">The sequence shown here is derived from an EMBL/GenBank/DDBJ whole genome shotgun (WGS) entry which is preliminary data.</text>
</comment>
<accession>A0A6N7QVF2</accession>
<dbReference type="InterPro" id="IPR036291">
    <property type="entry name" value="NAD(P)-bd_dom_sf"/>
</dbReference>
<evidence type="ECO:0000256" key="2">
    <source>
        <dbReference type="ARBA" id="ARBA00023002"/>
    </source>
</evidence>
<evidence type="ECO:0000256" key="1">
    <source>
        <dbReference type="ARBA" id="ARBA00006484"/>
    </source>
</evidence>
<dbReference type="RefSeq" id="WP_153719353.1">
    <property type="nucleotide sequence ID" value="NZ_WJPP01000003.1"/>
</dbReference>
<dbReference type="PANTHER" id="PTHR42760:SF133">
    <property type="entry name" value="3-OXOACYL-[ACYL-CARRIER-PROTEIN] REDUCTASE"/>
    <property type="match status" value="1"/>
</dbReference>
<organism evidence="4 5">
    <name type="scientific">Spiribacter salilacus</name>
    <dbReference type="NCBI Taxonomy" id="2664894"/>
    <lineage>
        <taxon>Bacteria</taxon>
        <taxon>Pseudomonadati</taxon>
        <taxon>Pseudomonadota</taxon>
        <taxon>Gammaproteobacteria</taxon>
        <taxon>Chromatiales</taxon>
        <taxon>Ectothiorhodospiraceae</taxon>
        <taxon>Spiribacter</taxon>
    </lineage>
</organism>
<protein>
    <submittedName>
        <fullName evidence="4">SDR family oxidoreductase</fullName>
    </submittedName>
</protein>
<feature type="domain" description="Ketoreductase" evidence="3">
    <location>
        <begin position="6"/>
        <end position="191"/>
    </location>
</feature>
<dbReference type="SUPFAM" id="SSF51735">
    <property type="entry name" value="NAD(P)-binding Rossmann-fold domains"/>
    <property type="match status" value="1"/>
</dbReference>
<proteinExistence type="inferred from homology"/>